<organism evidence="2 3">
    <name type="scientific">Candidatus Uhrbacteria bacterium CG_4_9_14_3_um_filter_41_35</name>
    <dbReference type="NCBI Taxonomy" id="1975034"/>
    <lineage>
        <taxon>Bacteria</taxon>
        <taxon>Candidatus Uhriibacteriota</taxon>
    </lineage>
</organism>
<dbReference type="AlphaFoldDB" id="A0A2M7XFV0"/>
<reference evidence="3" key="1">
    <citation type="submission" date="2017-09" db="EMBL/GenBank/DDBJ databases">
        <title>Depth-based differentiation of microbial function through sediment-hosted aquifers and enrichment of novel symbionts in the deep terrestrial subsurface.</title>
        <authorList>
            <person name="Probst A.J."/>
            <person name="Ladd B."/>
            <person name="Jarett J.K."/>
            <person name="Geller-Mcgrath D.E."/>
            <person name="Sieber C.M.K."/>
            <person name="Emerson J.B."/>
            <person name="Anantharaman K."/>
            <person name="Thomas B.C."/>
            <person name="Malmstrom R."/>
            <person name="Stieglmeier M."/>
            <person name="Klingl A."/>
            <person name="Woyke T."/>
            <person name="Ryan C.M."/>
            <person name="Banfield J.F."/>
        </authorList>
    </citation>
    <scope>NUCLEOTIDE SEQUENCE [LARGE SCALE GENOMIC DNA]</scope>
</reference>
<dbReference type="PROSITE" id="PS51257">
    <property type="entry name" value="PROKAR_LIPOPROTEIN"/>
    <property type="match status" value="1"/>
</dbReference>
<dbReference type="InterPro" id="IPR021655">
    <property type="entry name" value="Put_metal-bd"/>
</dbReference>
<dbReference type="Pfam" id="PF11617">
    <property type="entry name" value="Cu-binding_MopE"/>
    <property type="match status" value="9"/>
</dbReference>
<protein>
    <recommendedName>
        <fullName evidence="4">EF-hand domain-containing protein</fullName>
    </recommendedName>
</protein>
<evidence type="ECO:0000313" key="2">
    <source>
        <dbReference type="EMBL" id="PJA46770.1"/>
    </source>
</evidence>
<dbReference type="Proteomes" id="UP000231263">
    <property type="component" value="Unassembled WGS sequence"/>
</dbReference>
<dbReference type="EMBL" id="PFWT01000008">
    <property type="protein sequence ID" value="PJA46770.1"/>
    <property type="molecule type" value="Genomic_DNA"/>
</dbReference>
<evidence type="ECO:0000313" key="3">
    <source>
        <dbReference type="Proteomes" id="UP000231263"/>
    </source>
</evidence>
<keyword evidence="1" id="KW-0732">Signal</keyword>
<evidence type="ECO:0008006" key="4">
    <source>
        <dbReference type="Google" id="ProtNLM"/>
    </source>
</evidence>
<evidence type="ECO:0000256" key="1">
    <source>
        <dbReference type="SAM" id="SignalP"/>
    </source>
</evidence>
<feature type="signal peptide" evidence="1">
    <location>
        <begin position="1"/>
        <end position="19"/>
    </location>
</feature>
<name>A0A2M7XFV0_9BACT</name>
<sequence length="742" mass="78746">MLKKFLVGFTLLTATACLPALNNPIPFTDAVAPVDVDGDTYTVEDGDCDDTNPDVRPRAPEVCDGVDNNCDGTVDLGLTSAFFQDADGDGHGDPLVSVTACVAPSGFVDSQNDCDDANSLRFPGALETCTDTIDLNCDGAVGAIDNDGDNYFACEECDDGNAEVHPSASEVCDGLDNNCDGNIDVGLTSTFFEDADSDGYGNEAVSEKGCEPSVGFVRNATDCDDTSTLYNPGVIETDCTDTNDYNCDGAVGAIDNDGDNYFACEECNDGNVEVNPGAIEICDAVDNDCDGKVDFEAVDALSWYKDADADSFGALLTAVLACEMPTGYVGVSTDCNDFNNTIYPGAPEFCDSVDQDCDEETRDADSQDAITFFEDADGDGHGNSESTITACDLPSGYSAVDDDCDDTLSSVNPEASEICDTIDNDCNGTIDLGAVDAVIWYQDADTDSFGNAFVTEVACNAPSGFVATATDCDDNVALVHPGATEICDSVDNDCDNTVDVSAVDALTWYQDADTDSFGNAFVTEVACNAPSGFVADSTDCDDTNNMVFGPVNWYPDADGDGFGDEIAVPTHDCVAPTATVNDNTDCDDATTLVAPTAVEACDDHRDNDCDGLVDTVDPDVSACDVEITCVDAGNGKMHLTFSGAITQHTFEPLNNVKWLRMWSWNRSTTIYEMAHQYLGDGILHALYLPQSDLSFEAEQTVGGPAWSYVDLATAKVVDETKCQIGLMRNPQSRRDEHFIDWK</sequence>
<gene>
    <name evidence="2" type="ORF">CO173_01610</name>
</gene>
<proteinExistence type="predicted"/>
<comment type="caution">
    <text evidence="2">The sequence shown here is derived from an EMBL/GenBank/DDBJ whole genome shotgun (WGS) entry which is preliminary data.</text>
</comment>
<accession>A0A2M7XFV0</accession>
<feature type="chain" id="PRO_5014999554" description="EF-hand domain-containing protein" evidence="1">
    <location>
        <begin position="20"/>
        <end position="742"/>
    </location>
</feature>